<organism evidence="4 5">
    <name type="scientific">Seiridium cardinale</name>
    <dbReference type="NCBI Taxonomy" id="138064"/>
    <lineage>
        <taxon>Eukaryota</taxon>
        <taxon>Fungi</taxon>
        <taxon>Dikarya</taxon>
        <taxon>Ascomycota</taxon>
        <taxon>Pezizomycotina</taxon>
        <taxon>Sordariomycetes</taxon>
        <taxon>Xylariomycetidae</taxon>
        <taxon>Amphisphaeriales</taxon>
        <taxon>Sporocadaceae</taxon>
        <taxon>Seiridium</taxon>
    </lineage>
</organism>
<dbReference type="Proteomes" id="UP001465668">
    <property type="component" value="Unassembled WGS sequence"/>
</dbReference>
<evidence type="ECO:0000313" key="4">
    <source>
        <dbReference type="EMBL" id="KAK9770585.1"/>
    </source>
</evidence>
<reference evidence="4 5" key="1">
    <citation type="submission" date="2024-02" db="EMBL/GenBank/DDBJ databases">
        <title>First draft genome assembly of two strains of Seiridium cardinale.</title>
        <authorList>
            <person name="Emiliani G."/>
            <person name="Scali E."/>
        </authorList>
    </citation>
    <scope>NUCLEOTIDE SEQUENCE [LARGE SCALE GENOMIC DNA]</scope>
    <source>
        <strain evidence="4 5">BM-138-000479</strain>
    </source>
</reference>
<accession>A0ABR2XA32</accession>
<comment type="similarity">
    <text evidence="1">Belongs to the glycosyltransferase 25 family.</text>
</comment>
<dbReference type="EMBL" id="JARVKM010000090">
    <property type="protein sequence ID" value="KAK9770585.1"/>
    <property type="molecule type" value="Genomic_DNA"/>
</dbReference>
<evidence type="ECO:0000256" key="1">
    <source>
        <dbReference type="ARBA" id="ARBA00006721"/>
    </source>
</evidence>
<evidence type="ECO:0000256" key="2">
    <source>
        <dbReference type="ARBA" id="ARBA00022676"/>
    </source>
</evidence>
<protein>
    <recommendedName>
        <fullName evidence="6">Glycosyltransferase family 25 protein</fullName>
    </recommendedName>
</protein>
<dbReference type="PANTHER" id="PTHR10730:SF53">
    <property type="entry name" value="GLYCOSYLTRANSFERASE 25 FAMILY MEMBER"/>
    <property type="match status" value="1"/>
</dbReference>
<comment type="caution">
    <text evidence="4">The sequence shown here is derived from an EMBL/GenBank/DDBJ whole genome shotgun (WGS) entry which is preliminary data.</text>
</comment>
<dbReference type="InterPro" id="IPR050757">
    <property type="entry name" value="Collagen_mod_GT25"/>
</dbReference>
<keyword evidence="5" id="KW-1185">Reference proteome</keyword>
<evidence type="ECO:0008006" key="6">
    <source>
        <dbReference type="Google" id="ProtNLM"/>
    </source>
</evidence>
<evidence type="ECO:0000256" key="3">
    <source>
        <dbReference type="ARBA" id="ARBA00022679"/>
    </source>
</evidence>
<keyword evidence="3" id="KW-0808">Transferase</keyword>
<dbReference type="PANTHER" id="PTHR10730">
    <property type="entry name" value="PROCOLLAGEN-LYSINE,2-OXOGLUTARATE 5-DIOXYGENASE/GLYCOSYLTRANSFERASE 25 FAMILY MEMBER"/>
    <property type="match status" value="1"/>
</dbReference>
<proteinExistence type="inferred from homology"/>
<sequence length="313" mass="35197">MVLAAALSNIEIEFIDGLLGETVADKAIPAGPDYTRLPEPVIGSWRGHLNAIHEIVRRNLTSALILEDDADWDIRIKDQMRDFALASRALTQPLQGSKKHADPSYPRPQEKQLEMVRNMPFDHLPSTQAPTVSPYGDNWNALWVGHCGMHFPWSKLTPRARVIHEDDTVPQQQYIEGAPDLKAQYPNHTRVYHHVQEGICSLGYAVTQTGARQLLYEAGMKPFNVAYDILLLWFCDGAEKEGRSYHDCLTMQPSLFQHHRPAGSKAAESDISPHGDGYVKEAHTTVVKWSVRMNAEELMNGGTNYTDQYPDVD</sequence>
<evidence type="ECO:0000313" key="5">
    <source>
        <dbReference type="Proteomes" id="UP001465668"/>
    </source>
</evidence>
<keyword evidence="2" id="KW-0328">Glycosyltransferase</keyword>
<gene>
    <name evidence="4" type="ORF">SCAR479_12756</name>
</gene>
<name>A0ABR2XA32_9PEZI</name>